<evidence type="ECO:0000256" key="2">
    <source>
        <dbReference type="SAM" id="SignalP"/>
    </source>
</evidence>
<organism evidence="3 4">
    <name type="scientific">Priapulus caudatus</name>
    <name type="common">Priapulid worm</name>
    <dbReference type="NCBI Taxonomy" id="37621"/>
    <lineage>
        <taxon>Eukaryota</taxon>
        <taxon>Metazoa</taxon>
        <taxon>Ecdysozoa</taxon>
        <taxon>Scalidophora</taxon>
        <taxon>Priapulida</taxon>
        <taxon>Priapulimorpha</taxon>
        <taxon>Priapulimorphida</taxon>
        <taxon>Priapulidae</taxon>
        <taxon>Priapulus</taxon>
    </lineage>
</organism>
<evidence type="ECO:0000256" key="1">
    <source>
        <dbReference type="SAM" id="MobiDB-lite"/>
    </source>
</evidence>
<feature type="compositionally biased region" description="Gly residues" evidence="1">
    <location>
        <begin position="98"/>
        <end position="109"/>
    </location>
</feature>
<dbReference type="RefSeq" id="XP_014668203.1">
    <property type="nucleotide sequence ID" value="XM_014812717.1"/>
</dbReference>
<keyword evidence="2" id="KW-0732">Signal</keyword>
<dbReference type="GeneID" id="106809584"/>
<dbReference type="Proteomes" id="UP000695022">
    <property type="component" value="Unplaced"/>
</dbReference>
<feature type="signal peptide" evidence="2">
    <location>
        <begin position="1"/>
        <end position="24"/>
    </location>
</feature>
<gene>
    <name evidence="4" type="primary">LOC106809584</name>
</gene>
<sequence length="197" mass="22339">MRQSYVDMKLIYCLVVVVAAVVTARDNHHDGYHRKLPFSHGEQKYIGGLYGHLDHGTDYNVQYSGYGHGSNKLDLGLVFGYEGREVIWPPQSERKGHGGGGNGGHGGYGHQQPAVFPYNVKEYGRKGTYRSNYQNGDDGYRFARTHQRFGKGDPYHHTDHYGNSIQTDKDYNKRISYDFVATPYGQYLTGKHSNRGR</sequence>
<keyword evidence="3" id="KW-1185">Reference proteome</keyword>
<protein>
    <submittedName>
        <fullName evidence="4">Cold and drought-regulated protein CORA-like</fullName>
    </submittedName>
</protein>
<accession>A0ABM1E7N2</accession>
<evidence type="ECO:0000313" key="4">
    <source>
        <dbReference type="RefSeq" id="XP_014668203.1"/>
    </source>
</evidence>
<reference evidence="4" key="1">
    <citation type="submission" date="2025-08" db="UniProtKB">
        <authorList>
            <consortium name="RefSeq"/>
        </authorList>
    </citation>
    <scope>IDENTIFICATION</scope>
</reference>
<proteinExistence type="predicted"/>
<name>A0ABM1E7N2_PRICU</name>
<feature type="chain" id="PRO_5045507148" evidence="2">
    <location>
        <begin position="25"/>
        <end position="197"/>
    </location>
</feature>
<feature type="region of interest" description="Disordered" evidence="1">
    <location>
        <begin position="90"/>
        <end position="110"/>
    </location>
</feature>
<evidence type="ECO:0000313" key="3">
    <source>
        <dbReference type="Proteomes" id="UP000695022"/>
    </source>
</evidence>